<dbReference type="Gene3D" id="3.40.50.11310">
    <property type="entry name" value="Bacterial phosphonate metabolism protein PhnH"/>
    <property type="match status" value="1"/>
</dbReference>
<keyword evidence="2" id="KW-1185">Reference proteome</keyword>
<name>A0A1G8ETK4_9PROT</name>
<dbReference type="RefSeq" id="WP_092621179.1">
    <property type="nucleotide sequence ID" value="NZ_FNCV01000011.1"/>
</dbReference>
<dbReference type="PIRSF" id="PIRSF020680">
    <property type="entry name" value="PhnH"/>
    <property type="match status" value="1"/>
</dbReference>
<proteinExistence type="predicted"/>
<dbReference type="SUPFAM" id="SSF159709">
    <property type="entry name" value="PhnH-like"/>
    <property type="match status" value="1"/>
</dbReference>
<dbReference type="InterPro" id="IPR038058">
    <property type="entry name" value="PhnH-like_sp"/>
</dbReference>
<evidence type="ECO:0000313" key="2">
    <source>
        <dbReference type="Proteomes" id="UP000217076"/>
    </source>
</evidence>
<dbReference type="AlphaFoldDB" id="A0A1G8ETK4"/>
<dbReference type="Pfam" id="PF05845">
    <property type="entry name" value="PhnH"/>
    <property type="match status" value="1"/>
</dbReference>
<organism evidence="1 2">
    <name type="scientific">Roseospirillum parvum</name>
    <dbReference type="NCBI Taxonomy" id="83401"/>
    <lineage>
        <taxon>Bacteria</taxon>
        <taxon>Pseudomonadati</taxon>
        <taxon>Pseudomonadota</taxon>
        <taxon>Alphaproteobacteria</taxon>
        <taxon>Rhodospirillales</taxon>
        <taxon>Rhodospirillaceae</taxon>
        <taxon>Roseospirillum</taxon>
    </lineage>
</organism>
<reference evidence="2" key="1">
    <citation type="submission" date="2016-10" db="EMBL/GenBank/DDBJ databases">
        <authorList>
            <person name="Varghese N."/>
            <person name="Submissions S."/>
        </authorList>
    </citation>
    <scope>NUCLEOTIDE SEQUENCE [LARGE SCALE GENOMIC DNA]</scope>
    <source>
        <strain evidence="2">930I</strain>
    </source>
</reference>
<dbReference type="InterPro" id="IPR008772">
    <property type="entry name" value="Phosphonate_metab_PhnH"/>
</dbReference>
<accession>A0A1G8ETK4</accession>
<dbReference type="NCBIfam" id="TIGR03292">
    <property type="entry name" value="PhnH_redo"/>
    <property type="match status" value="1"/>
</dbReference>
<evidence type="ECO:0000313" key="1">
    <source>
        <dbReference type="EMBL" id="SDH73157.1"/>
    </source>
</evidence>
<dbReference type="GO" id="GO:0019634">
    <property type="term" value="P:organic phosphonate metabolic process"/>
    <property type="evidence" value="ECO:0007669"/>
    <property type="project" value="InterPro"/>
</dbReference>
<dbReference type="Proteomes" id="UP000217076">
    <property type="component" value="Unassembled WGS sequence"/>
</dbReference>
<dbReference type="OrthoDB" id="9814509at2"/>
<sequence>MTAAAHLLPGFADPVTDSQAVFRATLEALSRPGTVLEVPAALAPPAPLSPAAGAVLLTLADLDTPLWLAPGSGSEAVIEWLAFHCGCPRVADPGHAALAVAARPGGTLALDIFTPGSPTRPEGSTTLLLEVDDLAGGPPLTLAGPGIDGTARLAPAGLPEGFAESWRANRALFPQGIDVILTAGRHLAGLPRTTTLKEG</sequence>
<protein>
    <submittedName>
        <fullName evidence="1">Alpha-D-ribose 1-methylphosphonate 5-triphosphate synthase subunit PhnH</fullName>
    </submittedName>
</protein>
<gene>
    <name evidence="1" type="ORF">SAMN05421742_11132</name>
</gene>
<dbReference type="STRING" id="83401.SAMN05421742_11132"/>
<dbReference type="EMBL" id="FNCV01000011">
    <property type="protein sequence ID" value="SDH73157.1"/>
    <property type="molecule type" value="Genomic_DNA"/>
</dbReference>